<dbReference type="PANTHER" id="PTHR35936">
    <property type="entry name" value="MEMBRANE-BOUND LYTIC MUREIN TRANSGLYCOSYLASE F"/>
    <property type="match status" value="1"/>
</dbReference>
<keyword evidence="1 2" id="KW-0732">Signal</keyword>
<dbReference type="OrthoDB" id="4633994at2"/>
<reference evidence="4 5" key="1">
    <citation type="submission" date="2018-02" db="EMBL/GenBank/DDBJ databases">
        <title>Genomic Encyclopedia of Archaeal and Bacterial Type Strains, Phase II (KMG-II): from individual species to whole genera.</title>
        <authorList>
            <person name="Goeker M."/>
        </authorList>
    </citation>
    <scope>NUCLEOTIDE SEQUENCE [LARGE SCALE GENOMIC DNA]</scope>
    <source>
        <strain evidence="4 5">YU 961-1</strain>
    </source>
</reference>
<evidence type="ECO:0000259" key="3">
    <source>
        <dbReference type="SMART" id="SM00062"/>
    </source>
</evidence>
<feature type="signal peptide" evidence="2">
    <location>
        <begin position="1"/>
        <end position="20"/>
    </location>
</feature>
<name>A0A2S6GIZ1_9PSEU</name>
<dbReference type="AlphaFoldDB" id="A0A2S6GIZ1"/>
<dbReference type="InterPro" id="IPR001638">
    <property type="entry name" value="Solute-binding_3/MltF_N"/>
</dbReference>
<gene>
    <name evidence="4" type="ORF">CLV40_11524</name>
</gene>
<evidence type="ECO:0000313" key="5">
    <source>
        <dbReference type="Proteomes" id="UP000239203"/>
    </source>
</evidence>
<dbReference type="PROSITE" id="PS51257">
    <property type="entry name" value="PROKAR_LIPOPROTEIN"/>
    <property type="match status" value="1"/>
</dbReference>
<dbReference type="EMBL" id="PTIX01000015">
    <property type="protein sequence ID" value="PPK65177.1"/>
    <property type="molecule type" value="Genomic_DNA"/>
</dbReference>
<dbReference type="SMART" id="SM00062">
    <property type="entry name" value="PBPb"/>
    <property type="match status" value="1"/>
</dbReference>
<organism evidence="4 5">
    <name type="scientific">Actinokineospora auranticolor</name>
    <dbReference type="NCBI Taxonomy" id="155976"/>
    <lineage>
        <taxon>Bacteria</taxon>
        <taxon>Bacillati</taxon>
        <taxon>Actinomycetota</taxon>
        <taxon>Actinomycetes</taxon>
        <taxon>Pseudonocardiales</taxon>
        <taxon>Pseudonocardiaceae</taxon>
        <taxon>Actinokineospora</taxon>
    </lineage>
</organism>
<dbReference type="Gene3D" id="3.40.190.10">
    <property type="entry name" value="Periplasmic binding protein-like II"/>
    <property type="match status" value="2"/>
</dbReference>
<dbReference type="Proteomes" id="UP000239203">
    <property type="component" value="Unassembled WGS sequence"/>
</dbReference>
<evidence type="ECO:0000256" key="2">
    <source>
        <dbReference type="SAM" id="SignalP"/>
    </source>
</evidence>
<sequence length="298" mass="31270">MPRRLAVTALAAILVTAGCGDPGAQQQPTAPAATAQPAKDQALHDLLPQRIKDAGVLNVGTTLPNLPYLLTDADNTITGGITPEVGKAVAAKLGVGYKIENIAWEALLPGVAAGRFDMADDGLSDTEERQRVGVFVDYMQSASVLVTAKANEGKFKSIDDACGKRIATIRGTTDVKHAEEISQDCVKKGKAAAEARQYPTAQDADLALRSGQADFQVAVTEQAKYAIEKQNAPIAIVSENFGLSYVGMYLRKDDTQLADALLAALKALKADGTLDTIIGHYGLKALPEPGINLATKGS</sequence>
<evidence type="ECO:0000313" key="4">
    <source>
        <dbReference type="EMBL" id="PPK65177.1"/>
    </source>
</evidence>
<dbReference type="PANTHER" id="PTHR35936:SF17">
    <property type="entry name" value="ARGININE-BINDING EXTRACELLULAR PROTEIN ARTP"/>
    <property type="match status" value="1"/>
</dbReference>
<dbReference type="RefSeq" id="WP_104481277.1">
    <property type="nucleotide sequence ID" value="NZ_CP154825.1"/>
</dbReference>
<proteinExistence type="predicted"/>
<protein>
    <submittedName>
        <fullName evidence="4">Polar amino acid transport system substrate-binding protein</fullName>
    </submittedName>
</protein>
<feature type="domain" description="Solute-binding protein family 3/N-terminal" evidence="3">
    <location>
        <begin position="56"/>
        <end position="285"/>
    </location>
</feature>
<accession>A0A2S6GIZ1</accession>
<dbReference type="SUPFAM" id="SSF53850">
    <property type="entry name" value="Periplasmic binding protein-like II"/>
    <property type="match status" value="1"/>
</dbReference>
<keyword evidence="5" id="KW-1185">Reference proteome</keyword>
<evidence type="ECO:0000256" key="1">
    <source>
        <dbReference type="ARBA" id="ARBA00022729"/>
    </source>
</evidence>
<feature type="chain" id="PRO_5039070807" evidence="2">
    <location>
        <begin position="21"/>
        <end position="298"/>
    </location>
</feature>
<comment type="caution">
    <text evidence="4">The sequence shown here is derived from an EMBL/GenBank/DDBJ whole genome shotgun (WGS) entry which is preliminary data.</text>
</comment>
<dbReference type="Pfam" id="PF00497">
    <property type="entry name" value="SBP_bac_3"/>
    <property type="match status" value="1"/>
</dbReference>